<evidence type="ECO:0000256" key="4">
    <source>
        <dbReference type="ARBA" id="ARBA00022605"/>
    </source>
</evidence>
<evidence type="ECO:0000256" key="5">
    <source>
        <dbReference type="ARBA" id="ARBA00022679"/>
    </source>
</evidence>
<evidence type="ECO:0000313" key="13">
    <source>
        <dbReference type="Proteomes" id="UP000226192"/>
    </source>
</evidence>
<dbReference type="InterPro" id="IPR036038">
    <property type="entry name" value="Aminotransferase-like"/>
</dbReference>
<name>A0A2C5XU34_9HYPO</name>
<organism evidence="12 13">
    <name type="scientific">Ophiocordyceps australis</name>
    <dbReference type="NCBI Taxonomy" id="1399860"/>
    <lineage>
        <taxon>Eukaryota</taxon>
        <taxon>Fungi</taxon>
        <taxon>Dikarya</taxon>
        <taxon>Ascomycota</taxon>
        <taxon>Pezizomycotina</taxon>
        <taxon>Sordariomycetes</taxon>
        <taxon>Hypocreomycetidae</taxon>
        <taxon>Hypocreales</taxon>
        <taxon>Ophiocordycipitaceae</taxon>
        <taxon>Ophiocordyceps</taxon>
    </lineage>
</organism>
<dbReference type="GO" id="GO:0052655">
    <property type="term" value="F:L-valine-2-oxoglutarate transaminase activity"/>
    <property type="evidence" value="ECO:0007669"/>
    <property type="project" value="RHEA"/>
</dbReference>
<protein>
    <recommendedName>
        <fullName evidence="10">Branched-chain-amino-acid aminotransferase</fullName>
        <ecNumber evidence="10">2.6.1.42</ecNumber>
    </recommendedName>
</protein>
<dbReference type="Gene3D" id="3.20.10.10">
    <property type="entry name" value="D-amino Acid Aminotransferase, subunit A, domain 2"/>
    <property type="match status" value="1"/>
</dbReference>
<dbReference type="PROSITE" id="PS00770">
    <property type="entry name" value="AA_TRANSFER_CLASS_4"/>
    <property type="match status" value="1"/>
</dbReference>
<evidence type="ECO:0000256" key="6">
    <source>
        <dbReference type="ARBA" id="ARBA00022898"/>
    </source>
</evidence>
<keyword evidence="13" id="KW-1185">Reference proteome</keyword>
<dbReference type="PANTHER" id="PTHR11825:SF44">
    <property type="entry name" value="BRANCHED-CHAIN-AMINO-ACID AMINOTRANSFERASE"/>
    <property type="match status" value="1"/>
</dbReference>
<proteinExistence type="inferred from homology"/>
<dbReference type="STRING" id="1399860.A0A2C5XU34"/>
<evidence type="ECO:0000256" key="11">
    <source>
        <dbReference type="SAM" id="MobiDB-lite"/>
    </source>
</evidence>
<dbReference type="GO" id="GO:0052656">
    <property type="term" value="F:L-isoleucine-2-oxoglutarate transaminase activity"/>
    <property type="evidence" value="ECO:0007669"/>
    <property type="project" value="RHEA"/>
</dbReference>
<comment type="catalytic activity">
    <reaction evidence="10">
        <text>L-isoleucine + 2-oxoglutarate = (S)-3-methyl-2-oxopentanoate + L-glutamate</text>
        <dbReference type="Rhea" id="RHEA:24801"/>
        <dbReference type="ChEBI" id="CHEBI:16810"/>
        <dbReference type="ChEBI" id="CHEBI:29985"/>
        <dbReference type="ChEBI" id="CHEBI:35146"/>
        <dbReference type="ChEBI" id="CHEBI:58045"/>
        <dbReference type="EC" id="2.6.1.42"/>
    </reaction>
</comment>
<dbReference type="EC" id="2.6.1.42" evidence="10"/>
<evidence type="ECO:0000256" key="7">
    <source>
        <dbReference type="ARBA" id="ARBA00023304"/>
    </source>
</evidence>
<dbReference type="GO" id="GO:0009098">
    <property type="term" value="P:L-leucine biosynthetic process"/>
    <property type="evidence" value="ECO:0007669"/>
    <property type="project" value="TreeGrafter"/>
</dbReference>
<keyword evidence="3 10" id="KW-0032">Aminotransferase</keyword>
<dbReference type="Gene3D" id="3.30.470.10">
    <property type="match status" value="1"/>
</dbReference>
<dbReference type="Pfam" id="PF01063">
    <property type="entry name" value="Aminotran_4"/>
    <property type="match status" value="1"/>
</dbReference>
<feature type="compositionally biased region" description="Low complexity" evidence="11">
    <location>
        <begin position="28"/>
        <end position="38"/>
    </location>
</feature>
<comment type="catalytic activity">
    <reaction evidence="10">
        <text>L-leucine + 2-oxoglutarate = 4-methyl-2-oxopentanoate + L-glutamate</text>
        <dbReference type="Rhea" id="RHEA:18321"/>
        <dbReference type="ChEBI" id="CHEBI:16810"/>
        <dbReference type="ChEBI" id="CHEBI:17865"/>
        <dbReference type="ChEBI" id="CHEBI:29985"/>
        <dbReference type="ChEBI" id="CHEBI:57427"/>
        <dbReference type="EC" id="2.6.1.42"/>
    </reaction>
</comment>
<dbReference type="InterPro" id="IPR033939">
    <property type="entry name" value="BCAT_family"/>
</dbReference>
<feature type="compositionally biased region" description="Basic residues" evidence="11">
    <location>
        <begin position="41"/>
        <end position="52"/>
    </location>
</feature>
<sequence length="472" mass="52496">MLGGRLAKRAFAPAARPLHLRHATRFYSTPAEAPTAEPAPKKKSTKKKKTKEIKRTDEPTAEPTAEPTPEATTTTAEPTPKKKSTEKKKTKEIKRTDEPKAPPAPLDASLVLIDTRKKRTHHPRDLEFGSFCTDNMLSIKWHRNAGWYQPTIKPYRKILLQPAASVLQYAFTCFEGLKAYKGTDGRVRLFRPELNAQRFLKSAQRLGLPSFDPVEFLKLIHRLVSLEHGEVPEKRGSALYLRPVLFGTSSSLLVNTPSSARMLTMCSPVGPYHATGFKPIALEATSSAVRAWPGGVGDMKLGANYAPTAVPQRDAASRGYQQNLWLFGEQDYITEAGTMNFFVAIRNKETGQNELITPPLDGLILEGITRLSILELARQRLVPENWKVLERRITMKEVEDAAKEGRLLEAFATGTAAVICPLESISWQNKKIACGLAKDDKAGPITQRLKDLIEGIQFGDEEHSWAQVVQPE</sequence>
<dbReference type="PANTHER" id="PTHR11825">
    <property type="entry name" value="SUBGROUP IIII AMINOTRANSFERASE"/>
    <property type="match status" value="1"/>
</dbReference>
<dbReference type="GO" id="GO:0005739">
    <property type="term" value="C:mitochondrion"/>
    <property type="evidence" value="ECO:0007669"/>
    <property type="project" value="TreeGrafter"/>
</dbReference>
<keyword evidence="6 9" id="KW-0663">Pyridoxal phosphate</keyword>
<evidence type="ECO:0000256" key="2">
    <source>
        <dbReference type="ARBA" id="ARBA00009320"/>
    </source>
</evidence>
<evidence type="ECO:0000256" key="10">
    <source>
        <dbReference type="RuleBase" id="RU004517"/>
    </source>
</evidence>
<dbReference type="OrthoDB" id="1732691at2759"/>
<dbReference type="AlphaFoldDB" id="A0A2C5XU34"/>
<evidence type="ECO:0000256" key="9">
    <source>
        <dbReference type="RuleBase" id="RU004516"/>
    </source>
</evidence>
<evidence type="ECO:0000256" key="1">
    <source>
        <dbReference type="ARBA" id="ARBA00001933"/>
    </source>
</evidence>
<dbReference type="InterPro" id="IPR043131">
    <property type="entry name" value="BCAT-like_N"/>
</dbReference>
<keyword evidence="4 10" id="KW-0028">Amino-acid biosynthesis</keyword>
<gene>
    <name evidence="12" type="ORF">CDD81_5754</name>
</gene>
<dbReference type="InterPro" id="IPR001544">
    <property type="entry name" value="Aminotrans_IV"/>
</dbReference>
<dbReference type="NCBIfam" id="TIGR01123">
    <property type="entry name" value="ilvE_II"/>
    <property type="match status" value="1"/>
</dbReference>
<feature type="compositionally biased region" description="Low complexity" evidence="11">
    <location>
        <begin position="61"/>
        <end position="78"/>
    </location>
</feature>
<feature type="compositionally biased region" description="Basic and acidic residues" evidence="11">
    <location>
        <begin position="87"/>
        <end position="100"/>
    </location>
</feature>
<dbReference type="NCBIfam" id="NF009897">
    <property type="entry name" value="PRK13357.1"/>
    <property type="match status" value="1"/>
</dbReference>
<comment type="cofactor">
    <cofactor evidence="1 9">
        <name>pyridoxal 5'-phosphate</name>
        <dbReference type="ChEBI" id="CHEBI:597326"/>
    </cofactor>
</comment>
<accession>A0A2C5XU34</accession>
<reference evidence="12 13" key="1">
    <citation type="submission" date="2017-06" db="EMBL/GenBank/DDBJ databases">
        <title>Ant-infecting Ophiocordyceps genomes reveal a high diversity of potential behavioral manipulation genes and a possible major role for enterotoxins.</title>
        <authorList>
            <person name="De Bekker C."/>
            <person name="Evans H.C."/>
            <person name="Brachmann A."/>
            <person name="Hughes D.P."/>
        </authorList>
    </citation>
    <scope>NUCLEOTIDE SEQUENCE [LARGE SCALE GENOMIC DNA]</scope>
    <source>
        <strain evidence="12 13">Map64</strain>
    </source>
</reference>
<dbReference type="SUPFAM" id="SSF56752">
    <property type="entry name" value="D-aminoacid aminotransferase-like PLP-dependent enzymes"/>
    <property type="match status" value="1"/>
</dbReference>
<feature type="region of interest" description="Disordered" evidence="11">
    <location>
        <begin position="1"/>
        <end position="105"/>
    </location>
</feature>
<comment type="catalytic activity">
    <reaction evidence="10">
        <text>L-valine + 2-oxoglutarate = 3-methyl-2-oxobutanoate + L-glutamate</text>
        <dbReference type="Rhea" id="RHEA:24813"/>
        <dbReference type="ChEBI" id="CHEBI:11851"/>
        <dbReference type="ChEBI" id="CHEBI:16810"/>
        <dbReference type="ChEBI" id="CHEBI:29985"/>
        <dbReference type="ChEBI" id="CHEBI:57762"/>
        <dbReference type="EC" id="2.6.1.42"/>
    </reaction>
</comment>
<dbReference type="GO" id="GO:0052654">
    <property type="term" value="F:L-leucine-2-oxoglutarate transaminase activity"/>
    <property type="evidence" value="ECO:0007669"/>
    <property type="project" value="RHEA"/>
</dbReference>
<dbReference type="InterPro" id="IPR018300">
    <property type="entry name" value="Aminotrans_IV_CS"/>
</dbReference>
<dbReference type="CDD" id="cd01557">
    <property type="entry name" value="BCAT_beta_family"/>
    <property type="match status" value="1"/>
</dbReference>
<keyword evidence="5 10" id="KW-0808">Transferase</keyword>
<evidence type="ECO:0000256" key="3">
    <source>
        <dbReference type="ARBA" id="ARBA00022576"/>
    </source>
</evidence>
<dbReference type="FunFam" id="3.20.10.10:FF:000004">
    <property type="entry name" value="Branched-chain-amino-acid aminotransferase"/>
    <property type="match status" value="1"/>
</dbReference>
<dbReference type="EMBL" id="NJET01000478">
    <property type="protein sequence ID" value="PHH58462.1"/>
    <property type="molecule type" value="Genomic_DNA"/>
</dbReference>
<evidence type="ECO:0000313" key="12">
    <source>
        <dbReference type="EMBL" id="PHH58462.1"/>
    </source>
</evidence>
<dbReference type="InterPro" id="IPR043132">
    <property type="entry name" value="BCAT-like_C"/>
</dbReference>
<evidence type="ECO:0000256" key="8">
    <source>
        <dbReference type="RuleBase" id="RU004106"/>
    </source>
</evidence>
<comment type="caution">
    <text evidence="12">The sequence shown here is derived from an EMBL/GenBank/DDBJ whole genome shotgun (WGS) entry which is preliminary data.</text>
</comment>
<dbReference type="Proteomes" id="UP000226192">
    <property type="component" value="Unassembled WGS sequence"/>
</dbReference>
<dbReference type="InterPro" id="IPR005786">
    <property type="entry name" value="B_amino_transII"/>
</dbReference>
<comment type="similarity">
    <text evidence="2 8">Belongs to the class-IV pyridoxal-phosphate-dependent aminotransferase family.</text>
</comment>
<keyword evidence="7 10" id="KW-0100">Branched-chain amino acid biosynthesis</keyword>
<dbReference type="GO" id="GO:0009099">
    <property type="term" value="P:L-valine biosynthetic process"/>
    <property type="evidence" value="ECO:0007669"/>
    <property type="project" value="TreeGrafter"/>
</dbReference>